<organism evidence="1">
    <name type="scientific">Oenococcus oeni</name>
    <name type="common">Leuconostoc oenos</name>
    <dbReference type="NCBI Taxonomy" id="1247"/>
    <lineage>
        <taxon>Bacteria</taxon>
        <taxon>Bacillati</taxon>
        <taxon>Bacillota</taxon>
        <taxon>Bacilli</taxon>
        <taxon>Lactobacillales</taxon>
        <taxon>Lactobacillaceae</taxon>
        <taxon>Oenococcus</taxon>
    </lineage>
</organism>
<keyword evidence="1" id="KW-0614">Plasmid</keyword>
<sequence length="111" mass="13219">MEVIAMNSDIEIIKGRLTLLFKRRPQTRYWLMLTNDTYDQTYNLFFNSQRANERLQSVPLHKLAHYDLAGLEKLLKALRQDIKLTIEFVGFTGERWPANQKLIQRKRVPLE</sequence>
<dbReference type="AlphaFoldDB" id="K7WST5"/>
<name>K7WST5_OENOE</name>
<geneLocation type="plasmid" evidence="1">
    <name>pOENI-1v2</name>
</geneLocation>
<evidence type="ECO:0008006" key="2">
    <source>
        <dbReference type="Google" id="ProtNLM"/>
    </source>
</evidence>
<reference evidence="1" key="1">
    <citation type="journal article" date="2012" name="PLoS ONE">
        <title>Identification of pOENI-1 and Related Plasmids in Oenococcus oeni Strains Performing the Malolactic Fermentation in Wine.</title>
        <authorList>
            <person name="Favier M."/>
            <person name="Bilhere E."/>
            <person name="Lonvaud-Funel A."/>
            <person name="Moine V."/>
            <person name="Lucas P.M."/>
        </authorList>
    </citation>
    <scope>NUCLEOTIDE SEQUENCE</scope>
    <source>
        <plasmid evidence="1">pOENI-1v2</plasmid>
    </source>
</reference>
<evidence type="ECO:0000313" key="1">
    <source>
        <dbReference type="EMBL" id="AFX65511.1"/>
    </source>
</evidence>
<proteinExistence type="predicted"/>
<protein>
    <recommendedName>
        <fullName evidence="2">Acetyl-CoA carboxylase</fullName>
    </recommendedName>
</protein>
<dbReference type="EMBL" id="JX416329">
    <property type="protein sequence ID" value="AFX65511.1"/>
    <property type="molecule type" value="Genomic_DNA"/>
</dbReference>
<accession>K7WST5</accession>